<evidence type="ECO:0000313" key="12">
    <source>
        <dbReference type="Proteomes" id="UP000094336"/>
    </source>
</evidence>
<evidence type="ECO:0000256" key="6">
    <source>
        <dbReference type="ARBA" id="ARBA00023040"/>
    </source>
</evidence>
<evidence type="ECO:0000256" key="3">
    <source>
        <dbReference type="ARBA" id="ARBA00022507"/>
    </source>
</evidence>
<dbReference type="GO" id="GO:0005886">
    <property type="term" value="C:plasma membrane"/>
    <property type="evidence" value="ECO:0007669"/>
    <property type="project" value="EnsemblFungi"/>
</dbReference>
<dbReference type="GeneID" id="30150036"/>
<keyword evidence="8" id="KW-0675">Receptor</keyword>
<evidence type="ECO:0000256" key="8">
    <source>
        <dbReference type="ARBA" id="ARBA00023170"/>
    </source>
</evidence>
<organism evidence="11 12">
    <name type="scientific">Babjeviella inositovora NRRL Y-12698</name>
    <dbReference type="NCBI Taxonomy" id="984486"/>
    <lineage>
        <taxon>Eukaryota</taxon>
        <taxon>Fungi</taxon>
        <taxon>Dikarya</taxon>
        <taxon>Ascomycota</taxon>
        <taxon>Saccharomycotina</taxon>
        <taxon>Pichiomycetes</taxon>
        <taxon>Serinales incertae sedis</taxon>
        <taxon>Babjeviella</taxon>
    </lineage>
</organism>
<comment type="subcellular location">
    <subcellularLocation>
        <location evidence="1">Membrane</location>
        <topology evidence="1">Multi-pass membrane protein</topology>
    </subcellularLocation>
</comment>
<evidence type="ECO:0000256" key="7">
    <source>
        <dbReference type="ARBA" id="ARBA00023136"/>
    </source>
</evidence>
<comment type="similarity">
    <text evidence="2">Belongs to the G-protein coupled receptor 4 family.</text>
</comment>
<feature type="transmembrane region" description="Helical" evidence="10">
    <location>
        <begin position="154"/>
        <end position="180"/>
    </location>
</feature>
<feature type="transmembrane region" description="Helical" evidence="10">
    <location>
        <begin position="75"/>
        <end position="96"/>
    </location>
</feature>
<evidence type="ECO:0000313" key="11">
    <source>
        <dbReference type="EMBL" id="ODQ78198.1"/>
    </source>
</evidence>
<feature type="transmembrane region" description="Helical" evidence="10">
    <location>
        <begin position="208"/>
        <end position="231"/>
    </location>
</feature>
<feature type="transmembrane region" description="Helical" evidence="10">
    <location>
        <begin position="6"/>
        <end position="24"/>
    </location>
</feature>
<keyword evidence="9" id="KW-0807">Transducer</keyword>
<feature type="transmembrane region" description="Helical" evidence="10">
    <location>
        <begin position="117"/>
        <end position="134"/>
    </location>
</feature>
<dbReference type="STRING" id="984486.A0A1E3QKQ5"/>
<name>A0A1E3QKQ5_9ASCO</name>
<evidence type="ECO:0000256" key="5">
    <source>
        <dbReference type="ARBA" id="ARBA00022989"/>
    </source>
</evidence>
<dbReference type="OrthoDB" id="2874149at2759"/>
<dbReference type="AlphaFoldDB" id="A0A1E3QKQ5"/>
<keyword evidence="12" id="KW-1185">Reference proteome</keyword>
<feature type="transmembrane region" description="Helical" evidence="10">
    <location>
        <begin position="265"/>
        <end position="285"/>
    </location>
</feature>
<feature type="non-terminal residue" evidence="11">
    <location>
        <position position="295"/>
    </location>
</feature>
<dbReference type="GO" id="GO:0004933">
    <property type="term" value="F:mating-type a-factor pheromone receptor activity"/>
    <property type="evidence" value="ECO:0007669"/>
    <property type="project" value="EnsemblFungi"/>
</dbReference>
<evidence type="ECO:0000256" key="4">
    <source>
        <dbReference type="ARBA" id="ARBA00022692"/>
    </source>
</evidence>
<feature type="transmembrane region" description="Helical" evidence="10">
    <location>
        <begin position="36"/>
        <end position="55"/>
    </location>
</feature>
<keyword evidence="3" id="KW-0589">Pheromone response</keyword>
<evidence type="ECO:0000256" key="1">
    <source>
        <dbReference type="ARBA" id="ARBA00004141"/>
    </source>
</evidence>
<keyword evidence="4 10" id="KW-0812">Transmembrane</keyword>
<dbReference type="PRINTS" id="PR00899">
    <property type="entry name" value="GPCRSTE3"/>
</dbReference>
<dbReference type="CDD" id="cd14966">
    <property type="entry name" value="7tmD_STE3"/>
    <property type="match status" value="1"/>
</dbReference>
<evidence type="ECO:0000256" key="9">
    <source>
        <dbReference type="ARBA" id="ARBA00023224"/>
    </source>
</evidence>
<protein>
    <recommendedName>
        <fullName evidence="13">G-protein coupled receptors family 1 profile domain-containing protein</fullName>
    </recommendedName>
</protein>
<dbReference type="Proteomes" id="UP000094336">
    <property type="component" value="Unassembled WGS sequence"/>
</dbReference>
<proteinExistence type="inferred from homology"/>
<dbReference type="EMBL" id="KV454436">
    <property type="protein sequence ID" value="ODQ78198.1"/>
    <property type="molecule type" value="Genomic_DNA"/>
</dbReference>
<accession>A0A1E3QKQ5</accession>
<dbReference type="PANTHER" id="PTHR28097:SF1">
    <property type="entry name" value="PHEROMONE A FACTOR RECEPTOR"/>
    <property type="match status" value="1"/>
</dbReference>
<dbReference type="RefSeq" id="XP_018983526.1">
    <property type="nucleotide sequence ID" value="XM_019132183.1"/>
</dbReference>
<dbReference type="InterPro" id="IPR001499">
    <property type="entry name" value="GPCR_STE3"/>
</dbReference>
<reference evidence="12" key="1">
    <citation type="submission" date="2016-05" db="EMBL/GenBank/DDBJ databases">
        <title>Comparative genomics of biotechnologically important yeasts.</title>
        <authorList>
            <consortium name="DOE Joint Genome Institute"/>
            <person name="Riley R."/>
            <person name="Haridas S."/>
            <person name="Wolfe K.H."/>
            <person name="Lopes M.R."/>
            <person name="Hittinger C.T."/>
            <person name="Goker M."/>
            <person name="Salamov A."/>
            <person name="Wisecaver J."/>
            <person name="Long T.M."/>
            <person name="Aerts A.L."/>
            <person name="Barry K."/>
            <person name="Choi C."/>
            <person name="Clum A."/>
            <person name="Coughlan A.Y."/>
            <person name="Deshpande S."/>
            <person name="Douglass A.P."/>
            <person name="Hanson S.J."/>
            <person name="Klenk H.-P."/>
            <person name="Labutti K."/>
            <person name="Lapidus A."/>
            <person name="Lindquist E."/>
            <person name="Lipzen A."/>
            <person name="Meier-Kolthoff J.P."/>
            <person name="Ohm R.A."/>
            <person name="Otillar R.P."/>
            <person name="Pangilinan J."/>
            <person name="Peng Y."/>
            <person name="Rokas A."/>
            <person name="Rosa C.A."/>
            <person name="Scheuner C."/>
            <person name="Sibirny A.A."/>
            <person name="Slot J.C."/>
            <person name="Stielow J.B."/>
            <person name="Sun H."/>
            <person name="Kurtzman C.P."/>
            <person name="Blackwell M."/>
            <person name="Grigoriev I.V."/>
            <person name="Jeffries T.W."/>
        </authorList>
    </citation>
    <scope>NUCLEOTIDE SEQUENCE [LARGE SCALE GENOMIC DNA]</scope>
    <source>
        <strain evidence="12">NRRL Y-12698</strain>
    </source>
</reference>
<dbReference type="Pfam" id="PF02076">
    <property type="entry name" value="STE3"/>
    <property type="match status" value="1"/>
</dbReference>
<gene>
    <name evidence="11" type="ORF">BABINDRAFT_52743</name>
</gene>
<dbReference type="GO" id="GO:0005775">
    <property type="term" value="C:vacuolar lumen"/>
    <property type="evidence" value="ECO:0007669"/>
    <property type="project" value="EnsemblFungi"/>
</dbReference>
<evidence type="ECO:0000256" key="2">
    <source>
        <dbReference type="ARBA" id="ARBA00011085"/>
    </source>
</evidence>
<dbReference type="PANTHER" id="PTHR28097">
    <property type="entry name" value="PHEROMONE A FACTOR RECEPTOR"/>
    <property type="match status" value="1"/>
</dbReference>
<evidence type="ECO:0000256" key="10">
    <source>
        <dbReference type="SAM" id="Phobius"/>
    </source>
</evidence>
<keyword evidence="7 10" id="KW-0472">Membrane</keyword>
<keyword evidence="5 10" id="KW-1133">Transmembrane helix</keyword>
<dbReference type="GO" id="GO:0000750">
    <property type="term" value="P:pheromone-dependent signal transduction involved in conjugation with cellular fusion"/>
    <property type="evidence" value="ECO:0007669"/>
    <property type="project" value="EnsemblFungi"/>
</dbReference>
<sequence>MSYGPALMTLSLIALIFTIPPLAWNIKCSNIPAISLISWLFLMNLNTFISAAIWLGKNYSSTYSGRGYCDIISKLQVGVNVGICSCVGAIALDLYLILNAKSSLLLNTKKRRIIEACMCWITPIVIMAIIYVVQDARFLVFRYSGCQYSLAPNWVSVLILSIPMVLWSLTSFVLALMTIIKFFQIRKDVKDILHCTNSGLNLTRFARLLLFCFLVVCVMCPLSLYFLVIAMNSIDGGFDFSDIHDSLLWGIILFKDLGSPKYDRWLHITLAYLTFIIFGLGEDSVKLYQRVARRI</sequence>
<evidence type="ECO:0008006" key="13">
    <source>
        <dbReference type="Google" id="ProtNLM"/>
    </source>
</evidence>
<keyword evidence="6" id="KW-0297">G-protein coupled receptor</keyword>
<dbReference type="GO" id="GO:0000755">
    <property type="term" value="P:cytogamy"/>
    <property type="evidence" value="ECO:0007669"/>
    <property type="project" value="EnsemblFungi"/>
</dbReference>